<protein>
    <submittedName>
        <fullName evidence="4">Actin-depolymerizing factor homology domain</fullName>
    </submittedName>
</protein>
<dbReference type="InterPro" id="IPR002108">
    <property type="entry name" value="ADF-H"/>
</dbReference>
<evidence type="ECO:0000256" key="2">
    <source>
        <dbReference type="ARBA" id="ARBA00023212"/>
    </source>
</evidence>
<dbReference type="GO" id="GO:0003779">
    <property type="term" value="F:actin binding"/>
    <property type="evidence" value="ECO:0007669"/>
    <property type="project" value="InterPro"/>
</dbReference>
<sequence length="127" mass="14815">MVVHDDCILKFLELKESRTFCSIVYKIEDNMQVIVEKLGEREQSYEDYVNSLPADECRYAIFDIEFVPGERKICFIAWSPETARMRNKMIYASSKDKFKRELDGIHVEFHATNPTDIGLDVISGRIN</sequence>
<dbReference type="PROSITE" id="PS51263">
    <property type="entry name" value="ADF_H"/>
    <property type="match status" value="1"/>
</dbReference>
<dbReference type="EMBL" id="JAEFBJ010000010">
    <property type="protein sequence ID" value="KAG7564634.1"/>
    <property type="molecule type" value="Genomic_DNA"/>
</dbReference>
<comment type="caution">
    <text evidence="4">The sequence shown here is derived from an EMBL/GenBank/DDBJ whole genome shotgun (WGS) entry which is preliminary data.</text>
</comment>
<dbReference type="Proteomes" id="UP000694251">
    <property type="component" value="Chromosome 10"/>
</dbReference>
<dbReference type="PANTHER" id="PTHR11913">
    <property type="entry name" value="COFILIN-RELATED"/>
    <property type="match status" value="1"/>
</dbReference>
<evidence type="ECO:0000313" key="4">
    <source>
        <dbReference type="EMBL" id="KAG7564634.1"/>
    </source>
</evidence>
<feature type="domain" description="ADF-H" evidence="3">
    <location>
        <begin position="1"/>
        <end position="127"/>
    </location>
</feature>
<dbReference type="SMART" id="SM00102">
    <property type="entry name" value="ADF"/>
    <property type="match status" value="1"/>
</dbReference>
<dbReference type="GO" id="GO:0030042">
    <property type="term" value="P:actin filament depolymerization"/>
    <property type="evidence" value="ECO:0007669"/>
    <property type="project" value="InterPro"/>
</dbReference>
<proteinExistence type="predicted"/>
<name>A0A8T1ZXC1_ARASU</name>
<keyword evidence="2" id="KW-0963">Cytoplasm</keyword>
<dbReference type="GO" id="GO:0015629">
    <property type="term" value="C:actin cytoskeleton"/>
    <property type="evidence" value="ECO:0007669"/>
    <property type="project" value="InterPro"/>
</dbReference>
<evidence type="ECO:0000259" key="3">
    <source>
        <dbReference type="PROSITE" id="PS51263"/>
    </source>
</evidence>
<keyword evidence="5" id="KW-1185">Reference proteome</keyword>
<gene>
    <name evidence="4" type="ORF">ISN44_As10g013880</name>
</gene>
<comment type="subcellular location">
    <subcellularLocation>
        <location evidence="1">Cytoplasm</location>
        <location evidence="1">Cytoskeleton</location>
    </subcellularLocation>
</comment>
<evidence type="ECO:0000256" key="1">
    <source>
        <dbReference type="ARBA" id="ARBA00004245"/>
    </source>
</evidence>
<dbReference type="InterPro" id="IPR017904">
    <property type="entry name" value="ADF/Cofilin"/>
</dbReference>
<reference evidence="4 5" key="1">
    <citation type="submission" date="2020-12" db="EMBL/GenBank/DDBJ databases">
        <title>Concerted genomic and epigenomic changes stabilize Arabidopsis allopolyploids.</title>
        <authorList>
            <person name="Chen Z."/>
        </authorList>
    </citation>
    <scope>NUCLEOTIDE SEQUENCE [LARGE SCALE GENOMIC DNA]</scope>
    <source>
        <strain evidence="4">As9502</strain>
        <tissue evidence="4">Leaf</tissue>
    </source>
</reference>
<accession>A0A8T1ZXC1</accession>
<organism evidence="4 5">
    <name type="scientific">Arabidopsis suecica</name>
    <name type="common">Swedish thale-cress</name>
    <name type="synonym">Cardaminopsis suecica</name>
    <dbReference type="NCBI Taxonomy" id="45249"/>
    <lineage>
        <taxon>Eukaryota</taxon>
        <taxon>Viridiplantae</taxon>
        <taxon>Streptophyta</taxon>
        <taxon>Embryophyta</taxon>
        <taxon>Tracheophyta</taxon>
        <taxon>Spermatophyta</taxon>
        <taxon>Magnoliopsida</taxon>
        <taxon>eudicotyledons</taxon>
        <taxon>Gunneridae</taxon>
        <taxon>Pentapetalae</taxon>
        <taxon>rosids</taxon>
        <taxon>malvids</taxon>
        <taxon>Brassicales</taxon>
        <taxon>Brassicaceae</taxon>
        <taxon>Camelineae</taxon>
        <taxon>Arabidopsis</taxon>
    </lineage>
</organism>
<evidence type="ECO:0000313" key="5">
    <source>
        <dbReference type="Proteomes" id="UP000694251"/>
    </source>
</evidence>
<dbReference type="CDD" id="cd11286">
    <property type="entry name" value="ADF_cofilin_like"/>
    <property type="match status" value="1"/>
</dbReference>
<keyword evidence="2" id="KW-0206">Cytoskeleton</keyword>
<dbReference type="AlphaFoldDB" id="A0A8T1ZXC1"/>
<dbReference type="OrthoDB" id="10249245at2759"/>
<dbReference type="Pfam" id="PF00241">
    <property type="entry name" value="Cofilin_ADF"/>
    <property type="match status" value="1"/>
</dbReference>